<dbReference type="InterPro" id="IPR003594">
    <property type="entry name" value="HATPase_dom"/>
</dbReference>
<keyword evidence="6" id="KW-0808">Transferase</keyword>
<evidence type="ECO:0000256" key="3">
    <source>
        <dbReference type="ARBA" id="ARBA00012438"/>
    </source>
</evidence>
<dbReference type="FunFam" id="1.10.287.130:FF:000004">
    <property type="entry name" value="Ethylene receptor 1"/>
    <property type="match status" value="1"/>
</dbReference>
<dbReference type="PROSITE" id="PS50109">
    <property type="entry name" value="HIS_KIN"/>
    <property type="match status" value="1"/>
</dbReference>
<dbReference type="FunFam" id="3.30.565.10:FF:000010">
    <property type="entry name" value="Sensor histidine kinase RcsC"/>
    <property type="match status" value="1"/>
</dbReference>
<organism evidence="20 21">
    <name type="scientific">Pseudomonas fluorescens</name>
    <dbReference type="NCBI Taxonomy" id="294"/>
    <lineage>
        <taxon>Bacteria</taxon>
        <taxon>Pseudomonadati</taxon>
        <taxon>Pseudomonadota</taxon>
        <taxon>Gammaproteobacteria</taxon>
        <taxon>Pseudomonadales</taxon>
        <taxon>Pseudomonadaceae</taxon>
        <taxon>Pseudomonas</taxon>
    </lineage>
</organism>
<proteinExistence type="predicted"/>
<evidence type="ECO:0000256" key="5">
    <source>
        <dbReference type="ARBA" id="ARBA00022553"/>
    </source>
</evidence>
<dbReference type="Pfam" id="PF02518">
    <property type="entry name" value="HATPase_c"/>
    <property type="match status" value="1"/>
</dbReference>
<evidence type="ECO:0000256" key="14">
    <source>
        <dbReference type="PROSITE-ProRule" id="PRU00110"/>
    </source>
</evidence>
<dbReference type="GO" id="GO:0000155">
    <property type="term" value="F:phosphorelay sensor kinase activity"/>
    <property type="evidence" value="ECO:0007669"/>
    <property type="project" value="InterPro"/>
</dbReference>
<evidence type="ECO:0000259" key="17">
    <source>
        <dbReference type="PROSITE" id="PS50109"/>
    </source>
</evidence>
<comment type="subcellular location">
    <subcellularLocation>
        <location evidence="2">Cell membrane</location>
        <topology evidence="2">Multi-pass membrane protein</topology>
    </subcellularLocation>
</comment>
<dbReference type="PROSITE" id="PS50894">
    <property type="entry name" value="HPT"/>
    <property type="match status" value="1"/>
</dbReference>
<evidence type="ECO:0000256" key="16">
    <source>
        <dbReference type="SAM" id="Phobius"/>
    </source>
</evidence>
<dbReference type="InterPro" id="IPR036097">
    <property type="entry name" value="HisK_dim/P_sf"/>
</dbReference>
<evidence type="ECO:0000256" key="11">
    <source>
        <dbReference type="ARBA" id="ARBA00022989"/>
    </source>
</evidence>
<keyword evidence="4" id="KW-1003">Cell membrane</keyword>
<evidence type="ECO:0000259" key="18">
    <source>
        <dbReference type="PROSITE" id="PS50110"/>
    </source>
</evidence>
<evidence type="ECO:0000256" key="10">
    <source>
        <dbReference type="ARBA" id="ARBA00022840"/>
    </source>
</evidence>
<feature type="modified residue" description="Phosphohistidine" evidence="14">
    <location>
        <position position="1019"/>
    </location>
</feature>
<dbReference type="PROSITE" id="PS50110">
    <property type="entry name" value="RESPONSE_REGULATORY"/>
    <property type="match status" value="1"/>
</dbReference>
<dbReference type="SUPFAM" id="SSF55874">
    <property type="entry name" value="ATPase domain of HSP90 chaperone/DNA topoisomerase II/histidine kinase"/>
    <property type="match status" value="1"/>
</dbReference>
<evidence type="ECO:0000256" key="8">
    <source>
        <dbReference type="ARBA" id="ARBA00022741"/>
    </source>
</evidence>
<dbReference type="SMART" id="SM00388">
    <property type="entry name" value="HisKA"/>
    <property type="match status" value="1"/>
</dbReference>
<dbReference type="InterPro" id="IPR005467">
    <property type="entry name" value="His_kinase_dom"/>
</dbReference>
<keyword evidence="9 20" id="KW-0418">Kinase</keyword>
<evidence type="ECO:0000256" key="2">
    <source>
        <dbReference type="ARBA" id="ARBA00004651"/>
    </source>
</evidence>
<evidence type="ECO:0000259" key="19">
    <source>
        <dbReference type="PROSITE" id="PS50894"/>
    </source>
</evidence>
<evidence type="ECO:0000256" key="4">
    <source>
        <dbReference type="ARBA" id="ARBA00022475"/>
    </source>
</evidence>
<feature type="domain" description="Response regulatory" evidence="18">
    <location>
        <begin position="842"/>
        <end position="956"/>
    </location>
</feature>
<dbReference type="CDD" id="cd16922">
    <property type="entry name" value="HATPase_EvgS-ArcB-TorS-like"/>
    <property type="match status" value="1"/>
</dbReference>
<keyword evidence="11 16" id="KW-1133">Transmembrane helix</keyword>
<dbReference type="Pfam" id="PF00072">
    <property type="entry name" value="Response_reg"/>
    <property type="match status" value="1"/>
</dbReference>
<dbReference type="InterPro" id="IPR001789">
    <property type="entry name" value="Sig_transdc_resp-reg_receiver"/>
</dbReference>
<sequence>MKHNPSLLENLSRSSMRLNKGLLVLLGIAILLVGFSSWAFQRLLREQNDTVRFHFARLMENVQRHEAFLREVAQQSVRGEMFYKGLNARYSARQLATEGPNIYEGYEFPYSVPFGLSFNHQKLKESELPKVFTLGVHLSSLYSAFWSTSHYQSPQIFLYNGNDNFDITVPSNGVLHAGTKESEEPLNTIVARVARHLKVKNNGLADGRVHWEAYNVPDDYPRSTEMLAYINIQLDPNELKIHGTSESSVVASLLNMNQVNDVERIMEWSIYDSFTLITPDGRAVIGSINADQTLHEGLNINRNGMVFKVVAKTEQPWTAIYTISFKSYFGQLMWPLVGLLMLLLGGAGVSWMISRWYRIRVVQPAEKAHQSITESEAFSRAVIDTAPTGLCVVRRTDFKVLLENQRAQQWQGTAKLVAVLDRHHDLADIGETRLDIEGRHLHVGFISTRYQGQDVLLCAFNDITRHVEDALALEKARRTADLANQAKTRFLATMSHEIRTPLYGVLGTLELLGMTSLSARQEDYLQTIQRSSTTLFQLISDVLDVSKIESGQMLIESVGFCPLQLIEDTLHTYAAFAQRKGLLLCACTDPALPNRLQGDPVRIRQILNNLVSNAIKFTDSGRVVLRTRVLANDLDQVSVQWQVSDSGIGIAQAQQAQLFTPFFQVRDASSEAGAGLGLAICQRLCAMMDGKLTVISEPGLGSSFSLQLRLKVLPGELTDCMDITPNPATVHVRAPVPEVAENVCDWLKRFGLMARPFSDNLTVEPGAVLVDILPSDNVAAWQGSRIVCRINGLTQPETITDTPDVDLYDIRAIARAVSLVQKGKAVNATELTRPAQTPLELRILVAEDNPINQAIIKEQLEALGCSVCVAANGEQALEQWREQAFDLVLTDVNMPVMNGYELAKALRELDLRTPIIGVTANAMREEGTRCLEVGMNAWIVKPLSLKTLREQLLGFCSLPVEAASVTEVSTSVQPEFFDDNVVLSPRMRDIFSVTMREDLARLNSALANTDTPGIAQRIHSIAGAMGAVQAGELAHACTELECRLSSGAVTATLLADVRQMVQRIQNLLDKVSP</sequence>
<dbReference type="InterPro" id="IPR004358">
    <property type="entry name" value="Sig_transdc_His_kin-like_C"/>
</dbReference>
<feature type="domain" description="Histidine kinase" evidence="17">
    <location>
        <begin position="493"/>
        <end position="712"/>
    </location>
</feature>
<keyword evidence="12" id="KW-0902">Two-component regulatory system</keyword>
<dbReference type="Pfam" id="PF00512">
    <property type="entry name" value="HisKA"/>
    <property type="match status" value="1"/>
</dbReference>
<dbReference type="SMART" id="SM00448">
    <property type="entry name" value="REC"/>
    <property type="match status" value="1"/>
</dbReference>
<dbReference type="InterPro" id="IPR003661">
    <property type="entry name" value="HisK_dim/P_dom"/>
</dbReference>
<keyword evidence="8" id="KW-0547">Nucleotide-binding</keyword>
<keyword evidence="10" id="KW-0067">ATP-binding</keyword>
<dbReference type="Gene3D" id="1.20.120.160">
    <property type="entry name" value="HPT domain"/>
    <property type="match status" value="1"/>
</dbReference>
<dbReference type="Proteomes" id="UP000285757">
    <property type="component" value="Unassembled WGS sequence"/>
</dbReference>
<comment type="catalytic activity">
    <reaction evidence="1">
        <text>ATP + protein L-histidine = ADP + protein N-phospho-L-histidine.</text>
        <dbReference type="EC" id="2.7.13.3"/>
    </reaction>
</comment>
<dbReference type="Gene3D" id="3.30.565.10">
    <property type="entry name" value="Histidine kinase-like ATPase, C-terminal domain"/>
    <property type="match status" value="1"/>
</dbReference>
<dbReference type="PRINTS" id="PR00344">
    <property type="entry name" value="BCTRLSENSOR"/>
</dbReference>
<evidence type="ECO:0000256" key="12">
    <source>
        <dbReference type="ARBA" id="ARBA00023012"/>
    </source>
</evidence>
<reference evidence="20 21" key="1">
    <citation type="submission" date="2016-10" db="EMBL/GenBank/DDBJ databases">
        <title>Comparative genome analysis of multiple Pseudomonas spp. focuses on biocontrol and plant growth promoting traits.</title>
        <authorList>
            <person name="Tao X.-Y."/>
            <person name="Taylor C.G."/>
        </authorList>
    </citation>
    <scope>NUCLEOTIDE SEQUENCE [LARGE SCALE GENOMIC DNA]</scope>
    <source>
        <strain evidence="20 21">24D3</strain>
    </source>
</reference>
<evidence type="ECO:0000256" key="1">
    <source>
        <dbReference type="ARBA" id="ARBA00000085"/>
    </source>
</evidence>
<dbReference type="InterPro" id="IPR036641">
    <property type="entry name" value="HPT_dom_sf"/>
</dbReference>
<dbReference type="SUPFAM" id="SSF47384">
    <property type="entry name" value="Homodimeric domain of signal transducing histidine kinase"/>
    <property type="match status" value="1"/>
</dbReference>
<dbReference type="InterPro" id="IPR036890">
    <property type="entry name" value="HATPase_C_sf"/>
</dbReference>
<keyword evidence="5 15" id="KW-0597">Phosphoprotein</keyword>
<feature type="transmembrane region" description="Helical" evidence="16">
    <location>
        <begin position="21"/>
        <end position="40"/>
    </location>
</feature>
<dbReference type="PANTHER" id="PTHR45339">
    <property type="entry name" value="HYBRID SIGNAL TRANSDUCTION HISTIDINE KINASE J"/>
    <property type="match status" value="1"/>
</dbReference>
<keyword evidence="13 16" id="KW-0472">Membrane</keyword>
<dbReference type="InterPro" id="IPR011006">
    <property type="entry name" value="CheY-like_superfamily"/>
</dbReference>
<dbReference type="PANTHER" id="PTHR45339:SF1">
    <property type="entry name" value="HYBRID SIGNAL TRANSDUCTION HISTIDINE KINASE J"/>
    <property type="match status" value="1"/>
</dbReference>
<dbReference type="GO" id="GO:0005886">
    <property type="term" value="C:plasma membrane"/>
    <property type="evidence" value="ECO:0007669"/>
    <property type="project" value="UniProtKB-SubCell"/>
</dbReference>
<name>A0A423LM25_PSEFL</name>
<feature type="modified residue" description="4-aspartylphosphate" evidence="15">
    <location>
        <position position="891"/>
    </location>
</feature>
<evidence type="ECO:0000256" key="7">
    <source>
        <dbReference type="ARBA" id="ARBA00022692"/>
    </source>
</evidence>
<dbReference type="EMBL" id="MOBU01000006">
    <property type="protein sequence ID" value="RON69335.1"/>
    <property type="molecule type" value="Genomic_DNA"/>
</dbReference>
<gene>
    <name evidence="20" type="ORF">BK671_07815</name>
</gene>
<dbReference type="RefSeq" id="WP_123531359.1">
    <property type="nucleotide sequence ID" value="NZ_MOBU01000006.1"/>
</dbReference>
<feature type="domain" description="HPt" evidence="19">
    <location>
        <begin position="980"/>
        <end position="1073"/>
    </location>
</feature>
<evidence type="ECO:0000313" key="21">
    <source>
        <dbReference type="Proteomes" id="UP000285757"/>
    </source>
</evidence>
<dbReference type="SUPFAM" id="SSF47226">
    <property type="entry name" value="Histidine-containing phosphotransfer domain, HPT domain"/>
    <property type="match status" value="1"/>
</dbReference>
<accession>A0A423LM25</accession>
<protein>
    <recommendedName>
        <fullName evidence="3">histidine kinase</fullName>
        <ecNumber evidence="3">2.7.13.3</ecNumber>
    </recommendedName>
</protein>
<dbReference type="InterPro" id="IPR008207">
    <property type="entry name" value="Sig_transdc_His_kin_Hpt_dom"/>
</dbReference>
<dbReference type="CDD" id="cd17546">
    <property type="entry name" value="REC_hyHK_CKI1_RcsC-like"/>
    <property type="match status" value="1"/>
</dbReference>
<dbReference type="AlphaFoldDB" id="A0A423LM25"/>
<evidence type="ECO:0000256" key="13">
    <source>
        <dbReference type="ARBA" id="ARBA00023136"/>
    </source>
</evidence>
<dbReference type="SMART" id="SM00387">
    <property type="entry name" value="HATPase_c"/>
    <property type="match status" value="1"/>
</dbReference>
<keyword evidence="7 16" id="KW-0812">Transmembrane</keyword>
<dbReference type="Gene3D" id="3.40.50.2300">
    <property type="match status" value="1"/>
</dbReference>
<dbReference type="Gene3D" id="1.10.287.130">
    <property type="match status" value="1"/>
</dbReference>
<dbReference type="EC" id="2.7.13.3" evidence="3"/>
<comment type="caution">
    <text evidence="20">The sequence shown here is derived from an EMBL/GenBank/DDBJ whole genome shotgun (WGS) entry which is preliminary data.</text>
</comment>
<dbReference type="GO" id="GO:0005524">
    <property type="term" value="F:ATP binding"/>
    <property type="evidence" value="ECO:0007669"/>
    <property type="project" value="UniProtKB-KW"/>
</dbReference>
<dbReference type="CDD" id="cd00082">
    <property type="entry name" value="HisKA"/>
    <property type="match status" value="1"/>
</dbReference>
<evidence type="ECO:0000313" key="20">
    <source>
        <dbReference type="EMBL" id="RON69335.1"/>
    </source>
</evidence>
<dbReference type="SUPFAM" id="SSF52172">
    <property type="entry name" value="CheY-like"/>
    <property type="match status" value="1"/>
</dbReference>
<evidence type="ECO:0000256" key="9">
    <source>
        <dbReference type="ARBA" id="ARBA00022777"/>
    </source>
</evidence>
<dbReference type="Pfam" id="PF01627">
    <property type="entry name" value="Hpt"/>
    <property type="match status" value="1"/>
</dbReference>
<evidence type="ECO:0000256" key="6">
    <source>
        <dbReference type="ARBA" id="ARBA00022679"/>
    </source>
</evidence>
<evidence type="ECO:0000256" key="15">
    <source>
        <dbReference type="PROSITE-ProRule" id="PRU00169"/>
    </source>
</evidence>